<comment type="subcellular location">
    <subcellularLocation>
        <location evidence="1">Cell envelope</location>
    </subcellularLocation>
</comment>
<dbReference type="PROSITE" id="PS51007">
    <property type="entry name" value="CYTC"/>
    <property type="match status" value="2"/>
</dbReference>
<dbReference type="InterPro" id="IPR051395">
    <property type="entry name" value="Cytochrome_c_Peroxidase/MauG"/>
</dbReference>
<protein>
    <submittedName>
        <fullName evidence="9">Cytochrome c551 peroxidase</fullName>
        <ecNumber evidence="9">1.11.1.5</ecNumber>
    </submittedName>
</protein>
<proteinExistence type="predicted"/>
<feature type="domain" description="Cytochrome c" evidence="8">
    <location>
        <begin position="232"/>
        <end position="377"/>
    </location>
</feature>
<evidence type="ECO:0000256" key="4">
    <source>
        <dbReference type="ARBA" id="ARBA00022729"/>
    </source>
</evidence>
<accession>A0A3B1BFM1</accession>
<dbReference type="GO" id="GO:0046872">
    <property type="term" value="F:metal ion binding"/>
    <property type="evidence" value="ECO:0007669"/>
    <property type="project" value="UniProtKB-KW"/>
</dbReference>
<evidence type="ECO:0000256" key="2">
    <source>
        <dbReference type="ARBA" id="ARBA00022617"/>
    </source>
</evidence>
<keyword evidence="4" id="KW-0732">Signal</keyword>
<dbReference type="GO" id="GO:0009055">
    <property type="term" value="F:electron transfer activity"/>
    <property type="evidence" value="ECO:0007669"/>
    <property type="project" value="InterPro"/>
</dbReference>
<dbReference type="EC" id="1.11.1.5" evidence="9"/>
<evidence type="ECO:0000259" key="8">
    <source>
        <dbReference type="PROSITE" id="PS51007"/>
    </source>
</evidence>
<dbReference type="GO" id="GO:0020037">
    <property type="term" value="F:heme binding"/>
    <property type="evidence" value="ECO:0007669"/>
    <property type="project" value="InterPro"/>
</dbReference>
<dbReference type="InterPro" id="IPR004852">
    <property type="entry name" value="Di-haem_cyt_c_peroxidsae"/>
</dbReference>
<dbReference type="InterPro" id="IPR009056">
    <property type="entry name" value="Cyt_c-like_dom"/>
</dbReference>
<keyword evidence="6" id="KW-0408">Iron</keyword>
<name>A0A3B1BFM1_9ZZZZ</name>
<dbReference type="EMBL" id="UOFY01000053">
    <property type="protein sequence ID" value="VAX10704.1"/>
    <property type="molecule type" value="Genomic_DNA"/>
</dbReference>
<evidence type="ECO:0000256" key="5">
    <source>
        <dbReference type="ARBA" id="ARBA00023002"/>
    </source>
</evidence>
<dbReference type="PROSITE" id="PS51257">
    <property type="entry name" value="PROKAR_LIPOPROTEIN"/>
    <property type="match status" value="1"/>
</dbReference>
<evidence type="ECO:0000256" key="6">
    <source>
        <dbReference type="ARBA" id="ARBA00023004"/>
    </source>
</evidence>
<dbReference type="GO" id="GO:0030313">
    <property type="term" value="C:cell envelope"/>
    <property type="evidence" value="ECO:0007669"/>
    <property type="project" value="UniProtKB-SubCell"/>
</dbReference>
<dbReference type="InterPro" id="IPR036909">
    <property type="entry name" value="Cyt_c-like_dom_sf"/>
</dbReference>
<evidence type="ECO:0000256" key="3">
    <source>
        <dbReference type="ARBA" id="ARBA00022723"/>
    </source>
</evidence>
<keyword evidence="5 9" id="KW-0560">Oxidoreductase</keyword>
<organism evidence="9">
    <name type="scientific">hydrothermal vent metagenome</name>
    <dbReference type="NCBI Taxonomy" id="652676"/>
    <lineage>
        <taxon>unclassified sequences</taxon>
        <taxon>metagenomes</taxon>
        <taxon>ecological metagenomes</taxon>
    </lineage>
</organism>
<dbReference type="PANTHER" id="PTHR30600:SF10">
    <property type="entry name" value="BLL6722 PROTEIN"/>
    <property type="match status" value="1"/>
</dbReference>
<keyword evidence="9" id="KW-0575">Peroxidase</keyword>
<dbReference type="AlphaFoldDB" id="A0A3B1BFM1"/>
<keyword evidence="3" id="KW-0479">Metal-binding</keyword>
<feature type="region of interest" description="Disordered" evidence="7">
    <location>
        <begin position="28"/>
        <end position="47"/>
    </location>
</feature>
<feature type="domain" description="Cytochrome c" evidence="8">
    <location>
        <begin position="52"/>
        <end position="188"/>
    </location>
</feature>
<evidence type="ECO:0000313" key="9">
    <source>
        <dbReference type="EMBL" id="VAX10704.1"/>
    </source>
</evidence>
<sequence>MKKTNLMTLAIALPTTLLALTLTACGGGSEDAPPPAATPPASTTPIAPLAGTEEELGRKLFFDANLSVPAGQSCANCHDPDTGFADPAVSQNAPVSEGAVAGEFGNRNAPTAAYAAFIPARTLETPNGVTPFYQGGLFLDGRRDTLAEQAGDPFLNPAEMANPDKAAVVNAVKASDYAGIMVYLNDENVFDNVDAAYAKITEAIAAFEKTSEVNPFTSKYDYYLASQYIMTAEEANGLTLFQGNALCSTCHTLDPLSVNSDNLFTDFRYWNIGTPTNPNNPARAIDLGLGAVINNDAAQDGRFRTPTLRNVELTAPYMHNGVFATLEDVVNFYVTRDNGRWTPEVSDNMETTNIGIDIDFLENQDEADLVAFLKTLTDGYTP</sequence>
<reference evidence="9" key="1">
    <citation type="submission" date="2018-06" db="EMBL/GenBank/DDBJ databases">
        <authorList>
            <person name="Zhirakovskaya E."/>
        </authorList>
    </citation>
    <scope>NUCLEOTIDE SEQUENCE</scope>
</reference>
<keyword evidence="2" id="KW-0349">Heme</keyword>
<dbReference type="Pfam" id="PF03150">
    <property type="entry name" value="CCP_MauG"/>
    <property type="match status" value="1"/>
</dbReference>
<dbReference type="SUPFAM" id="SSF46626">
    <property type="entry name" value="Cytochrome c"/>
    <property type="match status" value="2"/>
</dbReference>
<dbReference type="GO" id="GO:0004130">
    <property type="term" value="F:cytochrome-c peroxidase activity"/>
    <property type="evidence" value="ECO:0007669"/>
    <property type="project" value="UniProtKB-EC"/>
</dbReference>
<dbReference type="Gene3D" id="1.10.760.10">
    <property type="entry name" value="Cytochrome c-like domain"/>
    <property type="match status" value="2"/>
</dbReference>
<evidence type="ECO:0000256" key="1">
    <source>
        <dbReference type="ARBA" id="ARBA00004196"/>
    </source>
</evidence>
<evidence type="ECO:0000256" key="7">
    <source>
        <dbReference type="SAM" id="MobiDB-lite"/>
    </source>
</evidence>
<gene>
    <name evidence="9" type="ORF">MNBD_GAMMA25-2278</name>
</gene>
<dbReference type="PANTHER" id="PTHR30600">
    <property type="entry name" value="CYTOCHROME C PEROXIDASE-RELATED"/>
    <property type="match status" value="1"/>
</dbReference>